<evidence type="ECO:0000256" key="1">
    <source>
        <dbReference type="SAM" id="MobiDB-lite"/>
    </source>
</evidence>
<keyword evidence="3" id="KW-1185">Reference proteome</keyword>
<feature type="region of interest" description="Disordered" evidence="1">
    <location>
        <begin position="149"/>
        <end position="191"/>
    </location>
</feature>
<name>A0A3N0Z9Z1_ANAGA</name>
<dbReference type="OrthoDB" id="8963682at2759"/>
<sequence length="264" mass="30035">MRNLKLTLDTPITASCSAPFAFSFSQRRSSEVRRAVHDEHQEELKSAKTEFIKEDSENMSDPEPCRMKHTEDTEEQRGDEETILDEETIRYFEPECLFSLVESINLIFFLNGSEFEIEEVQKESYSPLSALSETQVAWPVHQPPISFTYHSSGHSPMALPDLQPRPFKKRSNASRKRHKKTVAASPEPSFKLANEQPKPVFHEPAPVFHKPAPVFHEPPKEAEWLIDFWAEPAVPAFPEPTCTCTRGWGTHGWDSSPTMASHGS</sequence>
<reference evidence="2 3" key="1">
    <citation type="submission" date="2018-10" db="EMBL/GenBank/DDBJ databases">
        <title>Genome assembly for a Yunnan-Guizhou Plateau 3E fish, Anabarilius grahami (Regan), and its evolutionary and genetic applications.</title>
        <authorList>
            <person name="Jiang W."/>
        </authorList>
    </citation>
    <scope>NUCLEOTIDE SEQUENCE [LARGE SCALE GENOMIC DNA]</scope>
    <source>
        <strain evidence="2">AG-KIZ</strain>
        <tissue evidence="2">Muscle</tissue>
    </source>
</reference>
<organism evidence="2 3">
    <name type="scientific">Anabarilius grahami</name>
    <name type="common">Kanglang fish</name>
    <name type="synonym">Barilius grahami</name>
    <dbReference type="NCBI Taxonomy" id="495550"/>
    <lineage>
        <taxon>Eukaryota</taxon>
        <taxon>Metazoa</taxon>
        <taxon>Chordata</taxon>
        <taxon>Craniata</taxon>
        <taxon>Vertebrata</taxon>
        <taxon>Euteleostomi</taxon>
        <taxon>Actinopterygii</taxon>
        <taxon>Neopterygii</taxon>
        <taxon>Teleostei</taxon>
        <taxon>Ostariophysi</taxon>
        <taxon>Cypriniformes</taxon>
        <taxon>Xenocyprididae</taxon>
        <taxon>Xenocypridinae</taxon>
        <taxon>Xenocypridinae incertae sedis</taxon>
        <taxon>Anabarilius</taxon>
    </lineage>
</organism>
<dbReference type="EMBL" id="RJVU01001269">
    <property type="protein sequence ID" value="ROL55255.1"/>
    <property type="molecule type" value="Genomic_DNA"/>
</dbReference>
<comment type="caution">
    <text evidence="2">The sequence shown here is derived from an EMBL/GenBank/DDBJ whole genome shotgun (WGS) entry which is preliminary data.</text>
</comment>
<feature type="compositionally biased region" description="Basic and acidic residues" evidence="1">
    <location>
        <begin position="63"/>
        <end position="80"/>
    </location>
</feature>
<protein>
    <submittedName>
        <fullName evidence="2">Uncharacterized protein</fullName>
    </submittedName>
</protein>
<feature type="region of interest" description="Disordered" evidence="1">
    <location>
        <begin position="54"/>
        <end position="81"/>
    </location>
</feature>
<evidence type="ECO:0000313" key="3">
    <source>
        <dbReference type="Proteomes" id="UP000281406"/>
    </source>
</evidence>
<evidence type="ECO:0000313" key="2">
    <source>
        <dbReference type="EMBL" id="ROL55255.1"/>
    </source>
</evidence>
<dbReference type="Proteomes" id="UP000281406">
    <property type="component" value="Unassembled WGS sequence"/>
</dbReference>
<gene>
    <name evidence="2" type="ORF">DPX16_2867</name>
</gene>
<dbReference type="AlphaFoldDB" id="A0A3N0Z9Z1"/>
<feature type="compositionally biased region" description="Basic residues" evidence="1">
    <location>
        <begin position="166"/>
        <end position="181"/>
    </location>
</feature>
<proteinExistence type="predicted"/>
<accession>A0A3N0Z9Z1</accession>